<gene>
    <name evidence="2" type="ORF">N7380_10870</name>
</gene>
<evidence type="ECO:0000313" key="3">
    <source>
        <dbReference type="Proteomes" id="UP001158058"/>
    </source>
</evidence>
<dbReference type="RefSeq" id="WP_230010335.1">
    <property type="nucleotide sequence ID" value="NZ_JAODZF010000006.1"/>
</dbReference>
<name>A0AB73HYC5_AQUAC</name>
<organism evidence="2 3">
    <name type="scientific">Aquipseudomonas alcaligenes</name>
    <name type="common">Pseudomonas alcaligenes</name>
    <dbReference type="NCBI Taxonomy" id="43263"/>
    <lineage>
        <taxon>Bacteria</taxon>
        <taxon>Pseudomonadati</taxon>
        <taxon>Pseudomonadota</taxon>
        <taxon>Gammaproteobacteria</taxon>
        <taxon>Pseudomonadales</taxon>
        <taxon>Pseudomonadaceae</taxon>
        <taxon>Aquipseudomonas</taxon>
    </lineage>
</organism>
<dbReference type="Proteomes" id="UP001158058">
    <property type="component" value="Unassembled WGS sequence"/>
</dbReference>
<accession>A0AB73HYC5</accession>
<comment type="caution">
    <text evidence="2">The sequence shown here is derived from an EMBL/GenBank/DDBJ whole genome shotgun (WGS) entry which is preliminary data.</text>
</comment>
<dbReference type="InterPro" id="IPR003593">
    <property type="entry name" value="AAA+_ATPase"/>
</dbReference>
<reference evidence="2" key="1">
    <citation type="submission" date="2022-09" db="EMBL/GenBank/DDBJ databases">
        <title>Intensive care unit water sources are persistently colonized with multi-drug resistant bacteria and are the site of extensive horizontal gene transfer of antibiotic resistance genes.</title>
        <authorList>
            <person name="Diorio-Toth L."/>
        </authorList>
    </citation>
    <scope>NUCLEOTIDE SEQUENCE</scope>
    <source>
        <strain evidence="2">GD04146</strain>
    </source>
</reference>
<dbReference type="SMART" id="SM00382">
    <property type="entry name" value="AAA"/>
    <property type="match status" value="1"/>
</dbReference>
<sequence length="1350" mass="147847">MHKPPVGDPSRQAIDSLLGYDYQIWRTVEAWLRLPQGNTLYVECAEDYDVVNDSGIVANQIKHSPANITLNSQDVRDAIANFWALRCRNPDRGRISMRFLTRGAIGKEKSSKLGDEKGLELWKRAAEDDVSASELVKNHLIECGGRSDFIRFLQESSPDSLQHQLFSRIEWAAEEPSFEATQLSVSRLAINLGNQRRISPSISRRAVPALLEYCKQAATQPEPALRSLTIEDAHLCFESNTTLPIPIDSRLISALGGGTESTMAFSAASFDGEFPGLPIDGLPRSEFLGELIQLLQANGCLLIVGSEGEGKSTSANMLARKLGPGSYWMDLRGGDEQIAIAAIENALVLARSAPAHIAIILDDLPAAQGVSDAIWGRLAVLISAARHARVALVMTSRGVPTDNVDPRFRASGIPVASVPRITASEMVQYFLGLGCPEATRATSWVKLILAHSGNGHPKLVHLAALELRDNGWKGVTVESILTPPRSIDEARAHARQTACKVISQPDRDLLFTLSLHLSAFDRSLVIDIGSKLGLPEPGASFDRLVGRWLEPHGSAGYKVTPLLNSQAKELWSTDRLSSMHGVIFDAHIERGTLRVDQAMDLFLHAFSAQDPHRFGIFVHITLSALNTTPGLAMTLEFLTAVGDQQDSFAIAFDERCSILFRFLQIQIARIQRPEAIANIAQRWLWEVEHASDRSMENLWRGTWGATVASCSEPSIPATTLALALQSAARIESLDLGGATELTTEPDGVSNDAMQLLFLVAQSNIETISAATEFLGALEKFEPSLRTRLLDSFKQPLAHDGCSMFERVFVSLLKAPQDSAWQEFTAILHRAVELSSAWGTTAFGAIAARVLSIVYDEHLDNRVAATAVLEGFATGDGASISNDQLANIAFRSEDYATALVLWEKSLRGGLQSDFHAIRNPYAMCKAAITASQLGDMRRAAYWFEQAAETVSTQVVSFPSSQFLIDASYCWLMAGEGERGLRLAAIVRDELKALDADSQSPQLFANQKMLGQLLMLFLTNLEGGESERMFFVGATSNPDLDTHRLLELPPTPIDIIDMALVELARLIGIEKPWLTPIEQDLAQTKYPYIAFQYRAAKLRRLISRGTFSCCAEEIYHLNEAYLQLRMLALRQEEDFKEFVESPPESDWADDPQLMVSCLQQVLSLAAMQGGNVDDLVSTWCRKLNSAPHGSHVITQIRLVASAFGGTSSHAIDIARSSSDSTLRVGSAATVLARNERGALETAQCQAVLIFELLNHPASRVVCPPLEAFCELFAQQWLPLLNSPALLSVPRISVPMLRAAIQSQVPSSQKLIQILKAAEVASGRSLPAVIFTSLYEISDIECRSATRLAAFRN</sequence>
<evidence type="ECO:0000313" key="2">
    <source>
        <dbReference type="EMBL" id="MDH0142822.1"/>
    </source>
</evidence>
<protein>
    <recommendedName>
        <fullName evidence="1">AAA+ ATPase domain-containing protein</fullName>
    </recommendedName>
</protein>
<evidence type="ECO:0000259" key="1">
    <source>
        <dbReference type="SMART" id="SM00382"/>
    </source>
</evidence>
<dbReference type="InterPro" id="IPR027417">
    <property type="entry name" value="P-loop_NTPase"/>
</dbReference>
<dbReference type="SUPFAM" id="SSF52540">
    <property type="entry name" value="P-loop containing nucleoside triphosphate hydrolases"/>
    <property type="match status" value="1"/>
</dbReference>
<dbReference type="EMBL" id="JAODZF010000006">
    <property type="protein sequence ID" value="MDH0142822.1"/>
    <property type="molecule type" value="Genomic_DNA"/>
</dbReference>
<proteinExistence type="predicted"/>
<feature type="domain" description="AAA+ ATPase" evidence="1">
    <location>
        <begin position="297"/>
        <end position="433"/>
    </location>
</feature>